<dbReference type="Gene3D" id="3.40.50.300">
    <property type="entry name" value="P-loop containing nucleotide triphosphate hydrolases"/>
    <property type="match status" value="1"/>
</dbReference>
<keyword evidence="5 7" id="KW-1133">Transmembrane helix</keyword>
<feature type="transmembrane region" description="Helical" evidence="7">
    <location>
        <begin position="261"/>
        <end position="285"/>
    </location>
</feature>
<feature type="transmembrane region" description="Helical" evidence="7">
    <location>
        <begin position="37"/>
        <end position="58"/>
    </location>
</feature>
<feature type="transmembrane region" description="Helical" evidence="7">
    <location>
        <begin position="301"/>
        <end position="319"/>
    </location>
</feature>
<keyword evidence="6 7" id="KW-0472">Membrane</keyword>
<protein>
    <submittedName>
        <fullName evidence="10">ATP-binding cassette domain-containing protein</fullName>
    </submittedName>
</protein>
<keyword evidence="4 10" id="KW-0067">ATP-binding</keyword>
<dbReference type="InterPro" id="IPR027417">
    <property type="entry name" value="P-loop_NTPase"/>
</dbReference>
<evidence type="ECO:0000256" key="7">
    <source>
        <dbReference type="SAM" id="Phobius"/>
    </source>
</evidence>
<comment type="subcellular location">
    <subcellularLocation>
        <location evidence="1">Cell membrane</location>
        <topology evidence="1">Multi-pass membrane protein</topology>
    </subcellularLocation>
</comment>
<keyword evidence="3" id="KW-0547">Nucleotide-binding</keyword>
<dbReference type="PANTHER" id="PTHR43394">
    <property type="entry name" value="ATP-DEPENDENT PERMEASE MDL1, MITOCHONDRIAL"/>
    <property type="match status" value="1"/>
</dbReference>
<accession>A0ABX6IK48</accession>
<dbReference type="InterPro" id="IPR036640">
    <property type="entry name" value="ABC1_TM_sf"/>
</dbReference>
<reference evidence="10" key="1">
    <citation type="journal article" date="2021" name="Nat. Microbiol.">
        <title>Cocultivation of an ultrasmall environmental parasitic bacterium with lytic ability against bacteria associated with wastewater foams.</title>
        <authorList>
            <person name="Batinovic S."/>
            <person name="Rose J.J.A."/>
            <person name="Ratcliffe J."/>
            <person name="Seviour R.J."/>
            <person name="Petrovski S."/>
        </authorList>
    </citation>
    <scope>NUCLEOTIDE SEQUENCE</scope>
    <source>
        <strain evidence="10">CON9</strain>
    </source>
</reference>
<dbReference type="PROSITE" id="PS00211">
    <property type="entry name" value="ABC_TRANSPORTER_1"/>
    <property type="match status" value="1"/>
</dbReference>
<proteinExistence type="predicted"/>
<gene>
    <name evidence="10" type="ORF">GII31_16710</name>
</gene>
<dbReference type="InterPro" id="IPR003439">
    <property type="entry name" value="ABC_transporter-like_ATP-bd"/>
</dbReference>
<dbReference type="SUPFAM" id="SSF52540">
    <property type="entry name" value="P-loop containing nucleoside triphosphate hydrolases"/>
    <property type="match status" value="1"/>
</dbReference>
<feature type="transmembrane region" description="Helical" evidence="7">
    <location>
        <begin position="178"/>
        <end position="201"/>
    </location>
</feature>
<evidence type="ECO:0000313" key="10">
    <source>
        <dbReference type="EMBL" id="QHN36264.1"/>
    </source>
</evidence>
<dbReference type="CDD" id="cd18548">
    <property type="entry name" value="ABC_6TM_Tm287_like"/>
    <property type="match status" value="1"/>
</dbReference>
<evidence type="ECO:0000256" key="4">
    <source>
        <dbReference type="ARBA" id="ARBA00022840"/>
    </source>
</evidence>
<dbReference type="PANTHER" id="PTHR43394:SF1">
    <property type="entry name" value="ATP-BINDING CASSETTE SUB-FAMILY B MEMBER 10, MITOCHONDRIAL"/>
    <property type="match status" value="1"/>
</dbReference>
<feature type="domain" description="ABC transporter" evidence="8">
    <location>
        <begin position="363"/>
        <end position="597"/>
    </location>
</feature>
<sequence>MTDTGRASAHPVQDTHTARRRPLSVLFTEALAPRWRLVALFALCQLAATFTALAQPALNARIIDDGIMAGDTGTIYRVGGYMLIVALVNLVVSLAATYLSAHISASMARELRISVRDRVALLSDAQASRFGVPSLLTRATGDVSNVQVLLFAVLAVAVTAPFILVGATVLSLVQGWRLSPVIIVAGIILSAGIGLFIRQLIPAATLLQKRIDALNRVIREQLSGQRVIRAFSRERTELARYEEANTDLFTVALRMGRWQTALLPTVTLVSGLATVAVSALGAIFIDHGWMRIGQLTATSGYLMQILVAVSTLSVVAGVIPRASASAARIIEIRDCEPSIDGAGPGGQSAGLTAGGVTDRAPLIDLDRVGFRYAGAESPALDSISLTLRPQSTTGIIGGTASGKSTLLALLPRLIDPTAGSIRWNGADATDFAPTEVRSRISYISAGTSLITGTIATNLRIGRTDATDDELWQALDLASAGFVRERDGGLDAQVTPAGRNFSGGQRQRLALARALLRRPDVFVLDEPFSALDTDTEQAIVRAIRTACPTSTIVIGTQRVSSIRNADQIAVIEAGRIVAVGTHRSLLADSTVYRELADAQAVAGV</sequence>
<feature type="transmembrane region" description="Helical" evidence="7">
    <location>
        <begin position="148"/>
        <end position="172"/>
    </location>
</feature>
<dbReference type="SUPFAM" id="SSF90123">
    <property type="entry name" value="ABC transporter transmembrane region"/>
    <property type="match status" value="1"/>
</dbReference>
<evidence type="ECO:0000256" key="6">
    <source>
        <dbReference type="ARBA" id="ARBA00023136"/>
    </source>
</evidence>
<dbReference type="EMBL" id="CP045809">
    <property type="protein sequence ID" value="QHN36264.1"/>
    <property type="molecule type" value="Genomic_DNA"/>
</dbReference>
<dbReference type="Gene3D" id="1.20.1560.10">
    <property type="entry name" value="ABC transporter type 1, transmembrane domain"/>
    <property type="match status" value="1"/>
</dbReference>
<feature type="transmembrane region" description="Helical" evidence="7">
    <location>
        <begin position="78"/>
        <end position="99"/>
    </location>
</feature>
<dbReference type="PROSITE" id="PS50929">
    <property type="entry name" value="ABC_TM1F"/>
    <property type="match status" value="1"/>
</dbReference>
<evidence type="ECO:0000256" key="1">
    <source>
        <dbReference type="ARBA" id="ARBA00004651"/>
    </source>
</evidence>
<evidence type="ECO:0000259" key="8">
    <source>
        <dbReference type="PROSITE" id="PS50893"/>
    </source>
</evidence>
<dbReference type="InterPro" id="IPR011527">
    <property type="entry name" value="ABC1_TM_dom"/>
</dbReference>
<dbReference type="InterPro" id="IPR017871">
    <property type="entry name" value="ABC_transporter-like_CS"/>
</dbReference>
<keyword evidence="2 7" id="KW-0812">Transmembrane</keyword>
<evidence type="ECO:0000256" key="2">
    <source>
        <dbReference type="ARBA" id="ARBA00022692"/>
    </source>
</evidence>
<keyword evidence="11" id="KW-1185">Reference proteome</keyword>
<organism evidence="10 11">
    <name type="scientific">Gordonia pseudamarae</name>
    <dbReference type="NCBI Taxonomy" id="2831662"/>
    <lineage>
        <taxon>Bacteria</taxon>
        <taxon>Bacillati</taxon>
        <taxon>Actinomycetota</taxon>
        <taxon>Actinomycetes</taxon>
        <taxon>Mycobacteriales</taxon>
        <taxon>Gordoniaceae</taxon>
        <taxon>Gordonia</taxon>
    </lineage>
</organism>
<evidence type="ECO:0000313" key="11">
    <source>
        <dbReference type="Proteomes" id="UP001059836"/>
    </source>
</evidence>
<dbReference type="Pfam" id="PF00005">
    <property type="entry name" value="ABC_tran"/>
    <property type="match status" value="1"/>
</dbReference>
<evidence type="ECO:0000259" key="9">
    <source>
        <dbReference type="PROSITE" id="PS50929"/>
    </source>
</evidence>
<dbReference type="InterPro" id="IPR039421">
    <property type="entry name" value="Type_1_exporter"/>
</dbReference>
<dbReference type="InterPro" id="IPR003593">
    <property type="entry name" value="AAA+_ATPase"/>
</dbReference>
<dbReference type="Pfam" id="PF00664">
    <property type="entry name" value="ABC_membrane"/>
    <property type="match status" value="1"/>
</dbReference>
<dbReference type="Proteomes" id="UP001059836">
    <property type="component" value="Chromosome"/>
</dbReference>
<dbReference type="SMART" id="SM00382">
    <property type="entry name" value="AAA"/>
    <property type="match status" value="1"/>
</dbReference>
<dbReference type="PROSITE" id="PS50893">
    <property type="entry name" value="ABC_TRANSPORTER_2"/>
    <property type="match status" value="1"/>
</dbReference>
<name>A0ABX6IK48_9ACTN</name>
<evidence type="ECO:0000256" key="3">
    <source>
        <dbReference type="ARBA" id="ARBA00022741"/>
    </source>
</evidence>
<evidence type="ECO:0000256" key="5">
    <source>
        <dbReference type="ARBA" id="ARBA00022989"/>
    </source>
</evidence>
<feature type="domain" description="ABC transmembrane type-1" evidence="9">
    <location>
        <begin position="39"/>
        <end position="321"/>
    </location>
</feature>
<dbReference type="GO" id="GO:0005524">
    <property type="term" value="F:ATP binding"/>
    <property type="evidence" value="ECO:0007669"/>
    <property type="project" value="UniProtKB-KW"/>
</dbReference>